<dbReference type="EMBL" id="JBBMQS010000004">
    <property type="protein sequence ID" value="MEM5497534.1"/>
    <property type="molecule type" value="Genomic_DNA"/>
</dbReference>
<evidence type="ECO:0000259" key="1">
    <source>
        <dbReference type="Pfam" id="PF18734"/>
    </source>
</evidence>
<dbReference type="RefSeq" id="WP_342881511.1">
    <property type="nucleotide sequence ID" value="NZ_JBBMQS010000004.1"/>
</dbReference>
<name>A0ABU9SVN2_9ALTE</name>
<feature type="domain" description="HEPN AbiU2-like" evidence="1">
    <location>
        <begin position="9"/>
        <end position="166"/>
    </location>
</feature>
<dbReference type="InterPro" id="IPR040704">
    <property type="entry name" value="HEPN_AbiU2"/>
</dbReference>
<keyword evidence="3" id="KW-1185">Reference proteome</keyword>
<proteinExistence type="predicted"/>
<dbReference type="Pfam" id="PF18734">
    <property type="entry name" value="HEPN_AbiU2"/>
    <property type="match status" value="1"/>
</dbReference>
<evidence type="ECO:0000313" key="3">
    <source>
        <dbReference type="Proteomes" id="UP001461163"/>
    </source>
</evidence>
<organism evidence="2 3">
    <name type="scientific">Paraglaciecola mesophila</name>
    <dbReference type="NCBI Taxonomy" id="197222"/>
    <lineage>
        <taxon>Bacteria</taxon>
        <taxon>Pseudomonadati</taxon>
        <taxon>Pseudomonadota</taxon>
        <taxon>Gammaproteobacteria</taxon>
        <taxon>Alteromonadales</taxon>
        <taxon>Alteromonadaceae</taxon>
        <taxon>Paraglaciecola</taxon>
    </lineage>
</organism>
<dbReference type="Proteomes" id="UP001461163">
    <property type="component" value="Unassembled WGS sequence"/>
</dbReference>
<protein>
    <recommendedName>
        <fullName evidence="1">HEPN AbiU2-like domain-containing protein</fullName>
    </recommendedName>
</protein>
<gene>
    <name evidence="2" type="ORF">WNY77_09030</name>
</gene>
<sequence>MDDSTRLRQGLCRLLTQAEIDFEMWQAMRDEKGNKKFQGKLNRYSRFYIAAENALFNSLIIILYKTVENRRDTININSYKKSLSGNISEDTQLALSETEKRIKPLVTKICILRNNIVGHQSVSLDAGDVYDKADLWVSEISQLISDLQELVYILAKDVQDTHVTFNLKGTQSFKNLVDDLTCEQTNVGVTNSRPLFVPHNV</sequence>
<comment type="caution">
    <text evidence="2">The sequence shown here is derived from an EMBL/GenBank/DDBJ whole genome shotgun (WGS) entry which is preliminary data.</text>
</comment>
<accession>A0ABU9SVN2</accession>
<evidence type="ECO:0000313" key="2">
    <source>
        <dbReference type="EMBL" id="MEM5497534.1"/>
    </source>
</evidence>
<reference evidence="2 3" key="1">
    <citation type="submission" date="2024-03" db="EMBL/GenBank/DDBJ databases">
        <title>Community enrichment and isolation of bacterial strains for fucoidan degradation.</title>
        <authorList>
            <person name="Sichert A."/>
        </authorList>
    </citation>
    <scope>NUCLEOTIDE SEQUENCE [LARGE SCALE GENOMIC DNA]</scope>
    <source>
        <strain evidence="2 3">AS12</strain>
    </source>
</reference>